<sequence length="37" mass="4058">MSRQFPPRGWLKFNVYGVVFEDKAGGGGELRDEDGAA</sequence>
<comment type="caution">
    <text evidence="1">The sequence shown here is derived from an EMBL/GenBank/DDBJ whole genome shotgun (WGS) entry which is preliminary data.</text>
</comment>
<proteinExistence type="predicted"/>
<accession>A0A7J8YXQ5</accession>
<dbReference type="EMBL" id="JABEZV010000001">
    <property type="protein sequence ID" value="MBA0703894.1"/>
    <property type="molecule type" value="Genomic_DNA"/>
</dbReference>
<evidence type="ECO:0000313" key="2">
    <source>
        <dbReference type="Proteomes" id="UP000593574"/>
    </source>
</evidence>
<evidence type="ECO:0000313" key="1">
    <source>
        <dbReference type="EMBL" id="MBA0703894.1"/>
    </source>
</evidence>
<gene>
    <name evidence="1" type="ORF">Golax_016188</name>
</gene>
<keyword evidence="2" id="KW-1185">Reference proteome</keyword>
<protein>
    <submittedName>
        <fullName evidence="1">Uncharacterized protein</fullName>
    </submittedName>
</protein>
<name>A0A7J8YXQ5_9ROSI</name>
<organism evidence="1 2">
    <name type="scientific">Gossypium laxum</name>
    <dbReference type="NCBI Taxonomy" id="34288"/>
    <lineage>
        <taxon>Eukaryota</taxon>
        <taxon>Viridiplantae</taxon>
        <taxon>Streptophyta</taxon>
        <taxon>Embryophyta</taxon>
        <taxon>Tracheophyta</taxon>
        <taxon>Spermatophyta</taxon>
        <taxon>Magnoliopsida</taxon>
        <taxon>eudicotyledons</taxon>
        <taxon>Gunneridae</taxon>
        <taxon>Pentapetalae</taxon>
        <taxon>rosids</taxon>
        <taxon>malvids</taxon>
        <taxon>Malvales</taxon>
        <taxon>Malvaceae</taxon>
        <taxon>Malvoideae</taxon>
        <taxon>Gossypium</taxon>
    </lineage>
</organism>
<reference evidence="1 2" key="1">
    <citation type="journal article" date="2019" name="Genome Biol. Evol.">
        <title>Insights into the evolution of the New World diploid cottons (Gossypium, subgenus Houzingenia) based on genome sequencing.</title>
        <authorList>
            <person name="Grover C.E."/>
            <person name="Arick M.A. 2nd"/>
            <person name="Thrash A."/>
            <person name="Conover J.L."/>
            <person name="Sanders W.S."/>
            <person name="Peterson D.G."/>
            <person name="Frelichowski J.E."/>
            <person name="Scheffler J.A."/>
            <person name="Scheffler B.E."/>
            <person name="Wendel J.F."/>
        </authorList>
    </citation>
    <scope>NUCLEOTIDE SEQUENCE [LARGE SCALE GENOMIC DNA]</scope>
    <source>
        <strain evidence="1">4</strain>
        <tissue evidence="1">Leaf</tissue>
    </source>
</reference>
<dbReference type="Proteomes" id="UP000593574">
    <property type="component" value="Unassembled WGS sequence"/>
</dbReference>
<dbReference type="AlphaFoldDB" id="A0A7J8YXQ5"/>